<name>A0ABQ5D0B2_9ASTR</name>
<organism evidence="1 2">
    <name type="scientific">Tanacetum coccineum</name>
    <dbReference type="NCBI Taxonomy" id="301880"/>
    <lineage>
        <taxon>Eukaryota</taxon>
        <taxon>Viridiplantae</taxon>
        <taxon>Streptophyta</taxon>
        <taxon>Embryophyta</taxon>
        <taxon>Tracheophyta</taxon>
        <taxon>Spermatophyta</taxon>
        <taxon>Magnoliopsida</taxon>
        <taxon>eudicotyledons</taxon>
        <taxon>Gunneridae</taxon>
        <taxon>Pentapetalae</taxon>
        <taxon>asterids</taxon>
        <taxon>campanulids</taxon>
        <taxon>Asterales</taxon>
        <taxon>Asteraceae</taxon>
        <taxon>Asteroideae</taxon>
        <taxon>Anthemideae</taxon>
        <taxon>Anthemidinae</taxon>
        <taxon>Tanacetum</taxon>
    </lineage>
</organism>
<sequence>MVWWLPNAPLVVAEQNQRILGGVGYGDDGGMTRIMVHGVGEGGDGVVAWDVDVAAKVRQPWWWRRDGVDVVVFASAAGDGGRKLVGARRILRGGRKSVVARVTK</sequence>
<protein>
    <submittedName>
        <fullName evidence="1">Uncharacterized protein</fullName>
    </submittedName>
</protein>
<comment type="caution">
    <text evidence="1">The sequence shown here is derived from an EMBL/GenBank/DDBJ whole genome shotgun (WGS) entry which is preliminary data.</text>
</comment>
<gene>
    <name evidence="1" type="ORF">Tco_0922784</name>
</gene>
<keyword evidence="2" id="KW-1185">Reference proteome</keyword>
<evidence type="ECO:0000313" key="1">
    <source>
        <dbReference type="EMBL" id="GJT32365.1"/>
    </source>
</evidence>
<evidence type="ECO:0000313" key="2">
    <source>
        <dbReference type="Proteomes" id="UP001151760"/>
    </source>
</evidence>
<accession>A0ABQ5D0B2</accession>
<reference evidence="1" key="1">
    <citation type="journal article" date="2022" name="Int. J. Mol. Sci.">
        <title>Draft Genome of Tanacetum Coccineum: Genomic Comparison of Closely Related Tanacetum-Family Plants.</title>
        <authorList>
            <person name="Yamashiro T."/>
            <person name="Shiraishi A."/>
            <person name="Nakayama K."/>
            <person name="Satake H."/>
        </authorList>
    </citation>
    <scope>NUCLEOTIDE SEQUENCE</scope>
</reference>
<proteinExistence type="predicted"/>
<dbReference type="Proteomes" id="UP001151760">
    <property type="component" value="Unassembled WGS sequence"/>
</dbReference>
<dbReference type="EMBL" id="BQNB010014787">
    <property type="protein sequence ID" value="GJT32365.1"/>
    <property type="molecule type" value="Genomic_DNA"/>
</dbReference>
<reference evidence="1" key="2">
    <citation type="submission" date="2022-01" db="EMBL/GenBank/DDBJ databases">
        <authorList>
            <person name="Yamashiro T."/>
            <person name="Shiraishi A."/>
            <person name="Satake H."/>
            <person name="Nakayama K."/>
        </authorList>
    </citation>
    <scope>NUCLEOTIDE SEQUENCE</scope>
</reference>